<name>A0AAN9PX26_CANGL</name>
<evidence type="ECO:0000313" key="3">
    <source>
        <dbReference type="Proteomes" id="UP001367508"/>
    </source>
</evidence>
<evidence type="ECO:0000313" key="2">
    <source>
        <dbReference type="EMBL" id="KAK7314151.1"/>
    </source>
</evidence>
<feature type="compositionally biased region" description="Polar residues" evidence="1">
    <location>
        <begin position="12"/>
        <end position="26"/>
    </location>
</feature>
<proteinExistence type="predicted"/>
<sequence length="102" mass="11789">MEKTKREDPTKSSHGNAKNKHPSSSADIFHRLAIPHFRDHTSPYKSPSQILPRGPFRRKDADICYKKAPHVDHDPRDFDPLIRSKRFSFSSFRFASSQPSLD</sequence>
<reference evidence="2 3" key="1">
    <citation type="submission" date="2024-01" db="EMBL/GenBank/DDBJ databases">
        <title>The genomes of 5 underutilized Papilionoideae crops provide insights into root nodulation and disease resistanc.</title>
        <authorList>
            <person name="Jiang F."/>
        </authorList>
    </citation>
    <scope>NUCLEOTIDE SEQUENCE [LARGE SCALE GENOMIC DNA]</scope>
    <source>
        <strain evidence="2">LVBAO_FW01</strain>
        <tissue evidence="2">Leaves</tissue>
    </source>
</reference>
<comment type="caution">
    <text evidence="2">The sequence shown here is derived from an EMBL/GenBank/DDBJ whole genome shotgun (WGS) entry which is preliminary data.</text>
</comment>
<feature type="region of interest" description="Disordered" evidence="1">
    <location>
        <begin position="1"/>
        <end position="28"/>
    </location>
</feature>
<dbReference type="EMBL" id="JAYMYQ010000009">
    <property type="protein sequence ID" value="KAK7314151.1"/>
    <property type="molecule type" value="Genomic_DNA"/>
</dbReference>
<gene>
    <name evidence="2" type="ORF">VNO77_39363</name>
</gene>
<organism evidence="2 3">
    <name type="scientific">Canavalia gladiata</name>
    <name type="common">Sword bean</name>
    <name type="synonym">Dolichos gladiatus</name>
    <dbReference type="NCBI Taxonomy" id="3824"/>
    <lineage>
        <taxon>Eukaryota</taxon>
        <taxon>Viridiplantae</taxon>
        <taxon>Streptophyta</taxon>
        <taxon>Embryophyta</taxon>
        <taxon>Tracheophyta</taxon>
        <taxon>Spermatophyta</taxon>
        <taxon>Magnoliopsida</taxon>
        <taxon>eudicotyledons</taxon>
        <taxon>Gunneridae</taxon>
        <taxon>Pentapetalae</taxon>
        <taxon>rosids</taxon>
        <taxon>fabids</taxon>
        <taxon>Fabales</taxon>
        <taxon>Fabaceae</taxon>
        <taxon>Papilionoideae</taxon>
        <taxon>50 kb inversion clade</taxon>
        <taxon>NPAAA clade</taxon>
        <taxon>indigoferoid/millettioid clade</taxon>
        <taxon>Phaseoleae</taxon>
        <taxon>Canavalia</taxon>
    </lineage>
</organism>
<accession>A0AAN9PX26</accession>
<dbReference type="AlphaFoldDB" id="A0AAN9PX26"/>
<keyword evidence="3" id="KW-1185">Reference proteome</keyword>
<feature type="compositionally biased region" description="Basic and acidic residues" evidence="1">
    <location>
        <begin position="1"/>
        <end position="11"/>
    </location>
</feature>
<dbReference type="Proteomes" id="UP001367508">
    <property type="component" value="Unassembled WGS sequence"/>
</dbReference>
<evidence type="ECO:0000256" key="1">
    <source>
        <dbReference type="SAM" id="MobiDB-lite"/>
    </source>
</evidence>
<protein>
    <submittedName>
        <fullName evidence="2">Uncharacterized protein</fullName>
    </submittedName>
</protein>